<dbReference type="Proteomes" id="UP000479938">
    <property type="component" value="Unassembled WGS sequence"/>
</dbReference>
<dbReference type="RefSeq" id="WP_173968871.1">
    <property type="nucleotide sequence ID" value="NZ_CADCSU010000023.1"/>
</dbReference>
<name>A0A6J4G8X2_9FLAO</name>
<evidence type="ECO:0000313" key="1">
    <source>
        <dbReference type="EMBL" id="CAA9194488.1"/>
    </source>
</evidence>
<reference evidence="1 2" key="1">
    <citation type="submission" date="2020-02" db="EMBL/GenBank/DDBJ databases">
        <authorList>
            <person name="Criscuolo A."/>
        </authorList>
    </citation>
    <scope>NUCLEOTIDE SEQUENCE [LARGE SCALE GENOMIC DNA]</scope>
    <source>
        <strain evidence="1">CIP105534</strain>
    </source>
</reference>
<keyword evidence="2" id="KW-1185">Reference proteome</keyword>
<protein>
    <submittedName>
        <fullName evidence="1">Uncharacterized protein</fullName>
    </submittedName>
</protein>
<sequence length="132" mass="15216">MGNDLILNLNDGYVGIGTANPKEKLSVNGNIRSKEVKVEITNWPDYVFEEDYKIKSLDNLEKYIKENKHLPEVPRAKEITDNGLDLGEMNKILLKKIEELTLYLIDQNKTLIEQQSLLLKQREDIDTLKSSK</sequence>
<evidence type="ECO:0000313" key="2">
    <source>
        <dbReference type="Proteomes" id="UP000479938"/>
    </source>
</evidence>
<proteinExistence type="predicted"/>
<gene>
    <name evidence="1" type="ORF">FLA105534_00171</name>
</gene>
<accession>A0A6J4G8X2</accession>
<dbReference type="EMBL" id="CADCSU010000023">
    <property type="protein sequence ID" value="CAA9194488.1"/>
    <property type="molecule type" value="Genomic_DNA"/>
</dbReference>
<dbReference type="AlphaFoldDB" id="A0A6J4G8X2"/>
<organism evidence="1 2">
    <name type="scientific">Flavobacterium bizetiae</name>
    <dbReference type="NCBI Taxonomy" id="2704140"/>
    <lineage>
        <taxon>Bacteria</taxon>
        <taxon>Pseudomonadati</taxon>
        <taxon>Bacteroidota</taxon>
        <taxon>Flavobacteriia</taxon>
        <taxon>Flavobacteriales</taxon>
        <taxon>Flavobacteriaceae</taxon>
        <taxon>Flavobacterium</taxon>
    </lineage>
</organism>